<proteinExistence type="predicted"/>
<feature type="transmembrane region" description="Helical" evidence="2">
    <location>
        <begin position="12"/>
        <end position="33"/>
    </location>
</feature>
<evidence type="ECO:0000256" key="1">
    <source>
        <dbReference type="SAM" id="MobiDB-lite"/>
    </source>
</evidence>
<evidence type="ECO:0008006" key="5">
    <source>
        <dbReference type="Google" id="ProtNLM"/>
    </source>
</evidence>
<feature type="transmembrane region" description="Helical" evidence="2">
    <location>
        <begin position="74"/>
        <end position="92"/>
    </location>
</feature>
<gene>
    <name evidence="3" type="ORF">GCM10023342_08250</name>
</gene>
<comment type="caution">
    <text evidence="3">The sequence shown here is derived from an EMBL/GenBank/DDBJ whole genome shotgun (WGS) entry which is preliminary data.</text>
</comment>
<feature type="compositionally biased region" description="Basic and acidic residues" evidence="1">
    <location>
        <begin position="106"/>
        <end position="116"/>
    </location>
</feature>
<dbReference type="NCBIfam" id="TIGR01300">
    <property type="entry name" value="CPA3_mnhG_phaG"/>
    <property type="match status" value="1"/>
</dbReference>
<protein>
    <recommendedName>
        <fullName evidence="5">Na+/H+ antiporter subunit G</fullName>
    </recommendedName>
</protein>
<feature type="transmembrane region" description="Helical" evidence="2">
    <location>
        <begin position="45"/>
        <end position="62"/>
    </location>
</feature>
<feature type="region of interest" description="Disordered" evidence="1">
    <location>
        <begin position="106"/>
        <end position="129"/>
    </location>
</feature>
<dbReference type="Pfam" id="PF03334">
    <property type="entry name" value="PhaG_MnhG_YufB"/>
    <property type="match status" value="1"/>
</dbReference>
<dbReference type="RefSeq" id="WP_031382368.1">
    <property type="nucleotide sequence ID" value="NZ_BAABKI010000010.1"/>
</dbReference>
<name>A0ABP9R600_9GAMM</name>
<evidence type="ECO:0000256" key="2">
    <source>
        <dbReference type="SAM" id="Phobius"/>
    </source>
</evidence>
<dbReference type="Proteomes" id="UP001500074">
    <property type="component" value="Unassembled WGS sequence"/>
</dbReference>
<keyword evidence="4" id="KW-1185">Reference proteome</keyword>
<organism evidence="3 4">
    <name type="scientific">Modicisalibacter zincidurans</name>
    <dbReference type="NCBI Taxonomy" id="1178777"/>
    <lineage>
        <taxon>Bacteria</taxon>
        <taxon>Pseudomonadati</taxon>
        <taxon>Pseudomonadota</taxon>
        <taxon>Gammaproteobacteria</taxon>
        <taxon>Oceanospirillales</taxon>
        <taxon>Halomonadaceae</taxon>
        <taxon>Modicisalibacter</taxon>
    </lineage>
</organism>
<sequence>MIGFHTAMEGVIAFFMVAGGVFAFIGALGLTHLRDFYMRLHGPTKTTTLGVGCVLIASMGYFSLVKEGLSYQELLITVFLFITAPVSAHLLAKSALHQKLPRFEPTRDDIPELKEQGEDDEGERASRQP</sequence>
<dbReference type="NCBIfam" id="NF009316">
    <property type="entry name" value="PRK12674.1-5"/>
    <property type="match status" value="1"/>
</dbReference>
<evidence type="ECO:0000313" key="3">
    <source>
        <dbReference type="EMBL" id="GAA5172171.1"/>
    </source>
</evidence>
<reference evidence="4" key="1">
    <citation type="journal article" date="2019" name="Int. J. Syst. Evol. Microbiol.">
        <title>The Global Catalogue of Microorganisms (GCM) 10K type strain sequencing project: providing services to taxonomists for standard genome sequencing and annotation.</title>
        <authorList>
            <consortium name="The Broad Institute Genomics Platform"/>
            <consortium name="The Broad Institute Genome Sequencing Center for Infectious Disease"/>
            <person name="Wu L."/>
            <person name="Ma J."/>
        </authorList>
    </citation>
    <scope>NUCLEOTIDE SEQUENCE [LARGE SCALE GENOMIC DNA]</scope>
    <source>
        <strain evidence="4">JCM 18472</strain>
    </source>
</reference>
<accession>A0ABP9R600</accession>
<dbReference type="InterPro" id="IPR005133">
    <property type="entry name" value="PhaG_MnhG_YufB"/>
</dbReference>
<keyword evidence="2" id="KW-0812">Transmembrane</keyword>
<keyword evidence="2" id="KW-1133">Transmembrane helix</keyword>
<dbReference type="PANTHER" id="PTHR34703:SF1">
    <property type="entry name" value="ANTIPORTER SUBUNIT MNHG2-RELATED"/>
    <property type="match status" value="1"/>
</dbReference>
<keyword evidence="2" id="KW-0472">Membrane</keyword>
<dbReference type="PANTHER" id="PTHR34703">
    <property type="entry name" value="ANTIPORTER SUBUNIT MNHG2-RELATED"/>
    <property type="match status" value="1"/>
</dbReference>
<evidence type="ECO:0000313" key="4">
    <source>
        <dbReference type="Proteomes" id="UP001500074"/>
    </source>
</evidence>
<dbReference type="EMBL" id="BAABKI010000010">
    <property type="protein sequence ID" value="GAA5172171.1"/>
    <property type="molecule type" value="Genomic_DNA"/>
</dbReference>